<reference evidence="4" key="3">
    <citation type="submission" date="2016-03" db="UniProtKB">
        <authorList>
            <consortium name="EnsemblProtists"/>
        </authorList>
    </citation>
    <scope>IDENTIFICATION</scope>
</reference>
<dbReference type="Pfam" id="PF13086">
    <property type="entry name" value="AAA_11"/>
    <property type="match status" value="1"/>
</dbReference>
<dbReference type="STRING" id="905079.L1ICR5"/>
<dbReference type="EMBL" id="JH993134">
    <property type="protein sequence ID" value="EKX33630.1"/>
    <property type="molecule type" value="Genomic_DNA"/>
</dbReference>
<evidence type="ECO:0000256" key="1">
    <source>
        <dbReference type="ARBA" id="ARBA00004229"/>
    </source>
</evidence>
<evidence type="ECO:0000313" key="5">
    <source>
        <dbReference type="Proteomes" id="UP000011087"/>
    </source>
</evidence>
<reference evidence="5" key="2">
    <citation type="submission" date="2012-11" db="EMBL/GenBank/DDBJ databases">
        <authorList>
            <person name="Kuo A."/>
            <person name="Curtis B.A."/>
            <person name="Tanifuji G."/>
            <person name="Burki F."/>
            <person name="Gruber A."/>
            <person name="Irimia M."/>
            <person name="Maruyama S."/>
            <person name="Arias M.C."/>
            <person name="Ball S.G."/>
            <person name="Gile G.H."/>
            <person name="Hirakawa Y."/>
            <person name="Hopkins J.F."/>
            <person name="Rensing S.A."/>
            <person name="Schmutz J."/>
            <person name="Symeonidi A."/>
            <person name="Elias M."/>
            <person name="Eveleigh R.J."/>
            <person name="Herman E.K."/>
            <person name="Klute M.J."/>
            <person name="Nakayama T."/>
            <person name="Obornik M."/>
            <person name="Reyes-Prieto A."/>
            <person name="Armbrust E.V."/>
            <person name="Aves S.J."/>
            <person name="Beiko R.G."/>
            <person name="Coutinho P."/>
            <person name="Dacks J.B."/>
            <person name="Durnford D.G."/>
            <person name="Fast N.M."/>
            <person name="Green B.R."/>
            <person name="Grisdale C."/>
            <person name="Hempe F."/>
            <person name="Henrissat B."/>
            <person name="Hoppner M.P."/>
            <person name="Ishida K.-I."/>
            <person name="Kim E."/>
            <person name="Koreny L."/>
            <person name="Kroth P.G."/>
            <person name="Liu Y."/>
            <person name="Malik S.-B."/>
            <person name="Maier U.G."/>
            <person name="McRose D."/>
            <person name="Mock T."/>
            <person name="Neilson J.A."/>
            <person name="Onodera N.T."/>
            <person name="Poole A.M."/>
            <person name="Pritham E.J."/>
            <person name="Richards T.A."/>
            <person name="Rocap G."/>
            <person name="Roy S.W."/>
            <person name="Sarai C."/>
            <person name="Schaack S."/>
            <person name="Shirato S."/>
            <person name="Slamovits C.H."/>
            <person name="Spencer D.F."/>
            <person name="Suzuki S."/>
            <person name="Worden A.Z."/>
            <person name="Zauner S."/>
            <person name="Barry K."/>
            <person name="Bell C."/>
            <person name="Bharti A.K."/>
            <person name="Crow J.A."/>
            <person name="Grimwood J."/>
            <person name="Kramer R."/>
            <person name="Lindquist E."/>
            <person name="Lucas S."/>
            <person name="Salamov A."/>
            <person name="McFadden G.I."/>
            <person name="Lane C.E."/>
            <person name="Keeling P.J."/>
            <person name="Gray M.W."/>
            <person name="Grigoriev I.V."/>
            <person name="Archibald J.M."/>
        </authorList>
    </citation>
    <scope>NUCLEOTIDE SEQUENCE</scope>
    <source>
        <strain evidence="5">CCMP2712</strain>
    </source>
</reference>
<evidence type="ECO:0000313" key="4">
    <source>
        <dbReference type="EnsemblProtists" id="EKX33630"/>
    </source>
</evidence>
<dbReference type="GeneID" id="17290387"/>
<accession>L1ICR5</accession>
<dbReference type="KEGG" id="gtt:GUITHDRAFT_120150"/>
<dbReference type="GO" id="GO:0006369">
    <property type="term" value="P:termination of RNA polymerase II transcription"/>
    <property type="evidence" value="ECO:0007669"/>
    <property type="project" value="TreeGrafter"/>
</dbReference>
<comment type="subcellular location">
    <subcellularLocation>
        <location evidence="1">Plastid</location>
        <location evidence="1">Chloroplast</location>
    </subcellularLocation>
</comment>
<dbReference type="Gene3D" id="3.40.50.300">
    <property type="entry name" value="P-loop containing nucleotide triphosphate hydrolases"/>
    <property type="match status" value="1"/>
</dbReference>
<dbReference type="GO" id="GO:0004386">
    <property type="term" value="F:helicase activity"/>
    <property type="evidence" value="ECO:0007669"/>
    <property type="project" value="InterPro"/>
</dbReference>
<dbReference type="RefSeq" id="XP_005820610.1">
    <property type="nucleotide sequence ID" value="XM_005820553.1"/>
</dbReference>
<dbReference type="GO" id="GO:0009507">
    <property type="term" value="C:chloroplast"/>
    <property type="evidence" value="ECO:0007669"/>
    <property type="project" value="UniProtKB-SubCell"/>
</dbReference>
<dbReference type="HOGENOM" id="CLU_522215_0_0_1"/>
<name>L1ICR5_GUITC</name>
<evidence type="ECO:0000313" key="3">
    <source>
        <dbReference type="EMBL" id="EKX33630.1"/>
    </source>
</evidence>
<sequence length="522" mass="59510">MDTHESKECLKEATNCLLFPRPHQCRPMQTNYTVATYLSDCKENILAEIWSWFQSSVKPMGSGWRDRCLKPMHMQMFEDSVVSLTDRQGNTVDIAEFAWNIFLVEDRWCLLKVDRERSTAKIKEGTSFHDPGYMPELKRAGAQRVHLVGYAKSYIHDLVAVLNAQQSAQHPAILQAIAEVNGNFPFQFRKEISGEIIPINDRQADAVTSMRRRVEGIQGPPGTGKSTTIYHIAHGCIPLNHRAIIVCIQNKALESIVLKLQQDKDLIFIVYGNPDRLSSASKDYTLDAWVIRDAKVVACMDRADKLEAITQRMEIDLYKNRNKVRGLGRRHWRKCMQAIAESTFMALQMDIESLRAEYERTCTDLDELIETTRERYINQCRAFVSTVDSVYQIEVRHPAVLVIDEAGVMPDYKMPFLVLSNPIQAVVAIGDQNQLTAFSYAENFNSFFHRLTASRHVPMLIEQYRMHPTICDMMEIPAAWWVQCVLLDDTVNVDLLASAGADQIPCAGWTNAKTPGYQPKTR</sequence>
<feature type="domain" description="DNA2/NAM7 helicase helicase" evidence="2">
    <location>
        <begin position="199"/>
        <end position="438"/>
    </location>
</feature>
<dbReference type="AlphaFoldDB" id="L1ICR5"/>
<dbReference type="GO" id="GO:0001147">
    <property type="term" value="F:transcription termination site sequence-specific DNA binding"/>
    <property type="evidence" value="ECO:0007669"/>
    <property type="project" value="TreeGrafter"/>
</dbReference>
<dbReference type="InterPro" id="IPR045055">
    <property type="entry name" value="DNA2/NAM7-like"/>
</dbReference>
<dbReference type="SUPFAM" id="SSF52540">
    <property type="entry name" value="P-loop containing nucleoside triphosphate hydrolases"/>
    <property type="match status" value="1"/>
</dbReference>
<organism evidence="3">
    <name type="scientific">Guillardia theta (strain CCMP2712)</name>
    <name type="common">Cryptophyte</name>
    <dbReference type="NCBI Taxonomy" id="905079"/>
    <lineage>
        <taxon>Eukaryota</taxon>
        <taxon>Cryptophyceae</taxon>
        <taxon>Pyrenomonadales</taxon>
        <taxon>Geminigeraceae</taxon>
        <taxon>Guillardia</taxon>
    </lineage>
</organism>
<dbReference type="InterPro" id="IPR027417">
    <property type="entry name" value="P-loop_NTPase"/>
</dbReference>
<dbReference type="PANTHER" id="PTHR10887">
    <property type="entry name" value="DNA2/NAM7 HELICASE FAMILY"/>
    <property type="match status" value="1"/>
</dbReference>
<dbReference type="PaxDb" id="55529-EKX33630"/>
<dbReference type="GO" id="GO:0016604">
    <property type="term" value="C:nuclear body"/>
    <property type="evidence" value="ECO:0007669"/>
    <property type="project" value="TreeGrafter"/>
</dbReference>
<dbReference type="EnsemblProtists" id="EKX33630">
    <property type="protein sequence ID" value="EKX33630"/>
    <property type="gene ID" value="GUITHDRAFT_120150"/>
</dbReference>
<dbReference type="eggNOG" id="ENOG502SXEH">
    <property type="taxonomic scope" value="Eukaryota"/>
</dbReference>
<dbReference type="InterPro" id="IPR041677">
    <property type="entry name" value="DNA2/NAM7_AAA_11"/>
</dbReference>
<keyword evidence="5" id="KW-1185">Reference proteome</keyword>
<reference evidence="3 5" key="1">
    <citation type="journal article" date="2012" name="Nature">
        <title>Algal genomes reveal evolutionary mosaicism and the fate of nucleomorphs.</title>
        <authorList>
            <consortium name="DOE Joint Genome Institute"/>
            <person name="Curtis B.A."/>
            <person name="Tanifuji G."/>
            <person name="Burki F."/>
            <person name="Gruber A."/>
            <person name="Irimia M."/>
            <person name="Maruyama S."/>
            <person name="Arias M.C."/>
            <person name="Ball S.G."/>
            <person name="Gile G.H."/>
            <person name="Hirakawa Y."/>
            <person name="Hopkins J.F."/>
            <person name="Kuo A."/>
            <person name="Rensing S.A."/>
            <person name="Schmutz J."/>
            <person name="Symeonidi A."/>
            <person name="Elias M."/>
            <person name="Eveleigh R.J."/>
            <person name="Herman E.K."/>
            <person name="Klute M.J."/>
            <person name="Nakayama T."/>
            <person name="Obornik M."/>
            <person name="Reyes-Prieto A."/>
            <person name="Armbrust E.V."/>
            <person name="Aves S.J."/>
            <person name="Beiko R.G."/>
            <person name="Coutinho P."/>
            <person name="Dacks J.B."/>
            <person name="Durnford D.G."/>
            <person name="Fast N.M."/>
            <person name="Green B.R."/>
            <person name="Grisdale C.J."/>
            <person name="Hempel F."/>
            <person name="Henrissat B."/>
            <person name="Hoppner M.P."/>
            <person name="Ishida K."/>
            <person name="Kim E."/>
            <person name="Koreny L."/>
            <person name="Kroth P.G."/>
            <person name="Liu Y."/>
            <person name="Malik S.B."/>
            <person name="Maier U.G."/>
            <person name="McRose D."/>
            <person name="Mock T."/>
            <person name="Neilson J.A."/>
            <person name="Onodera N.T."/>
            <person name="Poole A.M."/>
            <person name="Pritham E.J."/>
            <person name="Richards T.A."/>
            <person name="Rocap G."/>
            <person name="Roy S.W."/>
            <person name="Sarai C."/>
            <person name="Schaack S."/>
            <person name="Shirato S."/>
            <person name="Slamovits C.H."/>
            <person name="Spencer D.F."/>
            <person name="Suzuki S."/>
            <person name="Worden A.Z."/>
            <person name="Zauner S."/>
            <person name="Barry K."/>
            <person name="Bell C."/>
            <person name="Bharti A.K."/>
            <person name="Crow J.A."/>
            <person name="Grimwood J."/>
            <person name="Kramer R."/>
            <person name="Lindquist E."/>
            <person name="Lucas S."/>
            <person name="Salamov A."/>
            <person name="McFadden G.I."/>
            <person name="Lane C.E."/>
            <person name="Keeling P.J."/>
            <person name="Gray M.W."/>
            <person name="Grigoriev I.V."/>
            <person name="Archibald J.M."/>
        </authorList>
    </citation>
    <scope>NUCLEOTIDE SEQUENCE</scope>
    <source>
        <strain evidence="3 5">CCMP2712</strain>
    </source>
</reference>
<protein>
    <recommendedName>
        <fullName evidence="2">DNA2/NAM7 helicase helicase domain-containing protein</fullName>
    </recommendedName>
</protein>
<dbReference type="PANTHER" id="PTHR10887:SF495">
    <property type="entry name" value="HELICASE SENATAXIN ISOFORM X1-RELATED"/>
    <property type="match status" value="1"/>
</dbReference>
<dbReference type="Proteomes" id="UP000011087">
    <property type="component" value="Unassembled WGS sequence"/>
</dbReference>
<evidence type="ECO:0000259" key="2">
    <source>
        <dbReference type="Pfam" id="PF13086"/>
    </source>
</evidence>
<gene>
    <name evidence="3" type="ORF">GUITHDRAFT_120150</name>
</gene>
<proteinExistence type="predicted"/>